<protein>
    <recommendedName>
        <fullName evidence="4">Lipocalin-like domain-containing protein</fullName>
    </recommendedName>
</protein>
<name>I0W7I8_9FLAO</name>
<dbReference type="STRING" id="946077.W5A_12641"/>
<proteinExistence type="predicted"/>
<dbReference type="RefSeq" id="WP_008241236.1">
    <property type="nucleotide sequence ID" value="NZ_AJJU01000037.1"/>
</dbReference>
<dbReference type="EMBL" id="AJJU01000037">
    <property type="protein sequence ID" value="EID72354.1"/>
    <property type="molecule type" value="Genomic_DNA"/>
</dbReference>
<keyword evidence="1" id="KW-0732">Signal</keyword>
<dbReference type="OrthoDB" id="1448599at2"/>
<sequence length="143" mass="16400">MKIFFLYSKLITVIFFLSNSIINAQVSLEDSIVGTWEKEGVIMGGDVSGWILPSKHVGNNCRKDYTVFFEDKTAKEVVYNSSCEPEIKNFNWIIQDSVISLIGNEKTIKWKVGSMENNVLKVGIEFNSSSKRKLYVSFKRREE</sequence>
<keyword evidence="3" id="KW-1185">Reference proteome</keyword>
<evidence type="ECO:0000256" key="1">
    <source>
        <dbReference type="SAM" id="SignalP"/>
    </source>
</evidence>
<evidence type="ECO:0000313" key="3">
    <source>
        <dbReference type="Proteomes" id="UP000005938"/>
    </source>
</evidence>
<evidence type="ECO:0008006" key="4">
    <source>
        <dbReference type="Google" id="ProtNLM"/>
    </source>
</evidence>
<evidence type="ECO:0000313" key="2">
    <source>
        <dbReference type="EMBL" id="EID72354.1"/>
    </source>
</evidence>
<feature type="chain" id="PRO_5003635213" description="Lipocalin-like domain-containing protein" evidence="1">
    <location>
        <begin position="25"/>
        <end position="143"/>
    </location>
</feature>
<dbReference type="AlphaFoldDB" id="I0W7I8"/>
<gene>
    <name evidence="2" type="ORF">W5A_12641</name>
</gene>
<dbReference type="Proteomes" id="UP000005938">
    <property type="component" value="Unassembled WGS sequence"/>
</dbReference>
<accession>I0W7I8</accession>
<organism evidence="2 3">
    <name type="scientific">Imtechella halotolerans K1</name>
    <dbReference type="NCBI Taxonomy" id="946077"/>
    <lineage>
        <taxon>Bacteria</taxon>
        <taxon>Pseudomonadati</taxon>
        <taxon>Bacteroidota</taxon>
        <taxon>Flavobacteriia</taxon>
        <taxon>Flavobacteriales</taxon>
        <taxon>Flavobacteriaceae</taxon>
        <taxon>Imtechella</taxon>
    </lineage>
</organism>
<reference evidence="2 3" key="1">
    <citation type="journal article" date="2012" name="J. Bacteriol.">
        <title>Genome Sequence of the Halotolerant Bacterium Imtechella halotolerans K1T.</title>
        <authorList>
            <person name="Kumar S."/>
            <person name="Vikram S."/>
            <person name="Subramanian S."/>
            <person name="Raghava G.P."/>
            <person name="Pinnaka A.K."/>
        </authorList>
    </citation>
    <scope>NUCLEOTIDE SEQUENCE [LARGE SCALE GENOMIC DNA]</scope>
    <source>
        <strain evidence="2 3">K1</strain>
    </source>
</reference>
<feature type="signal peptide" evidence="1">
    <location>
        <begin position="1"/>
        <end position="24"/>
    </location>
</feature>
<comment type="caution">
    <text evidence="2">The sequence shown here is derived from an EMBL/GenBank/DDBJ whole genome shotgun (WGS) entry which is preliminary data.</text>
</comment>